<feature type="region of interest" description="Disordered" evidence="1">
    <location>
        <begin position="1"/>
        <end position="23"/>
    </location>
</feature>
<name>A0A6I4UYK6_9SPHN</name>
<dbReference type="Proteomes" id="UP000471435">
    <property type="component" value="Unassembled WGS sequence"/>
</dbReference>
<keyword evidence="4" id="KW-1185">Reference proteome</keyword>
<evidence type="ECO:0000256" key="1">
    <source>
        <dbReference type="SAM" id="MobiDB-lite"/>
    </source>
</evidence>
<feature type="transmembrane region" description="Helical" evidence="2">
    <location>
        <begin position="42"/>
        <end position="63"/>
    </location>
</feature>
<proteinExistence type="predicted"/>
<dbReference type="AlphaFoldDB" id="A0A6I4UYK6"/>
<dbReference type="EMBL" id="WTYP01000001">
    <property type="protein sequence ID" value="MXP46658.1"/>
    <property type="molecule type" value="Genomic_DNA"/>
</dbReference>
<evidence type="ECO:0000313" key="4">
    <source>
        <dbReference type="Proteomes" id="UP000471435"/>
    </source>
</evidence>
<accession>A0A6I4UYK6</accession>
<keyword evidence="2" id="KW-0812">Transmembrane</keyword>
<protein>
    <submittedName>
        <fullName evidence="3">Uncharacterized protein</fullName>
    </submittedName>
</protein>
<gene>
    <name evidence="3" type="ORF">GRI43_04515</name>
</gene>
<feature type="transmembrane region" description="Helical" evidence="2">
    <location>
        <begin position="96"/>
        <end position="118"/>
    </location>
</feature>
<evidence type="ECO:0000313" key="3">
    <source>
        <dbReference type="EMBL" id="MXP46658.1"/>
    </source>
</evidence>
<reference evidence="3 4" key="1">
    <citation type="submission" date="2019-12" db="EMBL/GenBank/DDBJ databases">
        <title>Genomic-based taxomic classification of the family Erythrobacteraceae.</title>
        <authorList>
            <person name="Xu L."/>
        </authorList>
    </citation>
    <scope>NUCLEOTIDE SEQUENCE [LARGE SCALE GENOMIC DNA]</scope>
    <source>
        <strain evidence="3 4">SW-109</strain>
    </source>
</reference>
<evidence type="ECO:0000256" key="2">
    <source>
        <dbReference type="SAM" id="Phobius"/>
    </source>
</evidence>
<sequence>MPDDRPDPAEEDIWAGDRRLSRPDSSLPDWYTPDVIYRPIPIAWFAGALVLQCIAMPIVFMLTLGSGPIAIVMASALVTGTIGWITWQRGIGNAALAWRIATITMLAGFLALNCFVALS</sequence>
<dbReference type="OrthoDB" id="7428490at2"/>
<dbReference type="RefSeq" id="WP_160729866.1">
    <property type="nucleotide sequence ID" value="NZ_WTYP01000001.1"/>
</dbReference>
<keyword evidence="2" id="KW-0472">Membrane</keyword>
<comment type="caution">
    <text evidence="3">The sequence shown here is derived from an EMBL/GenBank/DDBJ whole genome shotgun (WGS) entry which is preliminary data.</text>
</comment>
<keyword evidence="2" id="KW-1133">Transmembrane helix</keyword>
<organism evidence="3 4">
    <name type="scientific">Pontixanthobacter luteolus</name>
    <dbReference type="NCBI Taxonomy" id="295089"/>
    <lineage>
        <taxon>Bacteria</taxon>
        <taxon>Pseudomonadati</taxon>
        <taxon>Pseudomonadota</taxon>
        <taxon>Alphaproteobacteria</taxon>
        <taxon>Sphingomonadales</taxon>
        <taxon>Erythrobacteraceae</taxon>
        <taxon>Pontixanthobacter</taxon>
    </lineage>
</organism>
<feature type="transmembrane region" description="Helical" evidence="2">
    <location>
        <begin position="69"/>
        <end position="87"/>
    </location>
</feature>